<reference evidence="8 9" key="1">
    <citation type="submission" date="2024-01" db="EMBL/GenBank/DDBJ databases">
        <title>The genome of the rayed Mediterranean limpet Patella caerulea (Linnaeus, 1758).</title>
        <authorList>
            <person name="Anh-Thu Weber A."/>
            <person name="Halstead-Nussloch G."/>
        </authorList>
    </citation>
    <scope>NUCLEOTIDE SEQUENCE [LARGE SCALE GENOMIC DNA]</scope>
    <source>
        <strain evidence="8">AATW-2023a</strain>
        <tissue evidence="8">Whole specimen</tissue>
    </source>
</reference>
<dbReference type="EMBL" id="JAZGQO010000002">
    <property type="protein sequence ID" value="KAK6191423.1"/>
    <property type="molecule type" value="Genomic_DNA"/>
</dbReference>
<keyword evidence="6" id="KW-1133">Transmembrane helix</keyword>
<keyword evidence="3" id="KW-1015">Disulfide bond</keyword>
<evidence type="ECO:0000256" key="3">
    <source>
        <dbReference type="ARBA" id="ARBA00023157"/>
    </source>
</evidence>
<comment type="subunit">
    <text evidence="4">Monomer. Forms homodimers during oxidative stress. Interacts (via N-terminus) with elongation factor EEF1A1 (via middle-region); the interaction is direct and competes with EEF1A1 binding to guanyl-nucleotide exchange factor EEF1B2, thereby inhibiting GDP for GTP exchange and reactivation of EEF1A1. Interacts with nuclear transport receptors XPO4, IPO5/RANBP5, IPO7, IPO9 and KPNB1 as well as GCN1L1/GCN1 and LRPPRC probably through their HEAT repeats. Binds NCOA5/CIA.</text>
</comment>
<evidence type="ECO:0000259" key="7">
    <source>
        <dbReference type="Pfam" id="PF13460"/>
    </source>
</evidence>
<accession>A0AAN8K2C0</accession>
<dbReference type="CDD" id="cd05250">
    <property type="entry name" value="CC3_like_SDR_a"/>
    <property type="match status" value="1"/>
</dbReference>
<dbReference type="SUPFAM" id="SSF51735">
    <property type="entry name" value="NAD(P)-binding Rossmann-fold domains"/>
    <property type="match status" value="1"/>
</dbReference>
<dbReference type="PANTHER" id="PTHR14097">
    <property type="entry name" value="OXIDOREDUCTASE HTATIP2"/>
    <property type="match status" value="1"/>
</dbReference>
<evidence type="ECO:0000313" key="9">
    <source>
        <dbReference type="Proteomes" id="UP001347796"/>
    </source>
</evidence>
<dbReference type="AlphaFoldDB" id="A0AAN8K2C0"/>
<keyword evidence="2" id="KW-0007">Acetylation</keyword>
<evidence type="ECO:0000256" key="1">
    <source>
        <dbReference type="ARBA" id="ARBA00022857"/>
    </source>
</evidence>
<dbReference type="Gene3D" id="3.40.50.720">
    <property type="entry name" value="NAD(P)-binding Rossmann-like Domain"/>
    <property type="match status" value="1"/>
</dbReference>
<keyword evidence="9" id="KW-1185">Reference proteome</keyword>
<sequence>MVLWFRCNEIIPGTSLGILFIAVILGIYFLQLEFSGFPAKDRICRMASNYTENLEQFKEEKHKAFVVGYTGEVGKELVKQLANSNLYEKVVLIGRREVPPEKIHGVEFEQRVVDFEKLDEHADAFSDLDVGYCCLGTTKGKAGADGFVKVDFDYVLSVGQTAKSKGCKHFSLVSSQGANKDSAILYTRIKGQIEEALKNLQFNRLSVFRPGVIMCEREESRPVEAVARTLLKPIAFFFPTAMTTPVGYVATSMINNALSKTEKTYELYENKAIHELAKMAEAPKGCKSKK</sequence>
<organism evidence="8 9">
    <name type="scientific">Patella caerulea</name>
    <name type="common">Rayed Mediterranean limpet</name>
    <dbReference type="NCBI Taxonomy" id="87958"/>
    <lineage>
        <taxon>Eukaryota</taxon>
        <taxon>Metazoa</taxon>
        <taxon>Spiralia</taxon>
        <taxon>Lophotrochozoa</taxon>
        <taxon>Mollusca</taxon>
        <taxon>Gastropoda</taxon>
        <taxon>Patellogastropoda</taxon>
        <taxon>Patelloidea</taxon>
        <taxon>Patellidae</taxon>
        <taxon>Patella</taxon>
    </lineage>
</organism>
<dbReference type="InterPro" id="IPR036291">
    <property type="entry name" value="NAD(P)-bd_dom_sf"/>
</dbReference>
<name>A0AAN8K2C0_PATCE</name>
<comment type="caution">
    <text evidence="8">The sequence shown here is derived from an EMBL/GenBank/DDBJ whole genome shotgun (WGS) entry which is preliminary data.</text>
</comment>
<dbReference type="GO" id="GO:0003824">
    <property type="term" value="F:catalytic activity"/>
    <property type="evidence" value="ECO:0007669"/>
    <property type="project" value="UniProtKB-ARBA"/>
</dbReference>
<dbReference type="GO" id="GO:0005737">
    <property type="term" value="C:cytoplasm"/>
    <property type="evidence" value="ECO:0007669"/>
    <property type="project" value="TreeGrafter"/>
</dbReference>
<dbReference type="Proteomes" id="UP001347796">
    <property type="component" value="Unassembled WGS sequence"/>
</dbReference>
<proteinExistence type="predicted"/>
<dbReference type="FunFam" id="3.40.50.720:FF:000271">
    <property type="entry name" value="oxidoreductase HTATIP2 isoform X1"/>
    <property type="match status" value="1"/>
</dbReference>
<keyword evidence="1" id="KW-0521">NADP</keyword>
<keyword evidence="6" id="KW-0472">Membrane</keyword>
<evidence type="ECO:0000313" key="8">
    <source>
        <dbReference type="EMBL" id="KAK6191423.1"/>
    </source>
</evidence>
<evidence type="ECO:0000256" key="2">
    <source>
        <dbReference type="ARBA" id="ARBA00022990"/>
    </source>
</evidence>
<evidence type="ECO:0000256" key="6">
    <source>
        <dbReference type="SAM" id="Phobius"/>
    </source>
</evidence>
<dbReference type="InterPro" id="IPR016040">
    <property type="entry name" value="NAD(P)-bd_dom"/>
</dbReference>
<feature type="domain" description="NAD(P)-binding" evidence="7">
    <location>
        <begin position="70"/>
        <end position="182"/>
    </location>
</feature>
<dbReference type="GO" id="GO:0051170">
    <property type="term" value="P:import into nucleus"/>
    <property type="evidence" value="ECO:0007669"/>
    <property type="project" value="TreeGrafter"/>
</dbReference>
<evidence type="ECO:0000256" key="5">
    <source>
        <dbReference type="ARBA" id="ARBA00093604"/>
    </source>
</evidence>
<dbReference type="PANTHER" id="PTHR14097:SF7">
    <property type="entry name" value="OXIDOREDUCTASE HTATIP2"/>
    <property type="match status" value="1"/>
</dbReference>
<protein>
    <recommendedName>
        <fullName evidence="5">Protein HTATIP2</fullName>
    </recommendedName>
</protein>
<gene>
    <name evidence="8" type="ORF">SNE40_003117</name>
</gene>
<feature type="transmembrane region" description="Helical" evidence="6">
    <location>
        <begin position="12"/>
        <end position="30"/>
    </location>
</feature>
<keyword evidence="6" id="KW-0812">Transmembrane</keyword>
<dbReference type="Pfam" id="PF13460">
    <property type="entry name" value="NAD_binding_10"/>
    <property type="match status" value="1"/>
</dbReference>
<evidence type="ECO:0000256" key="4">
    <source>
        <dbReference type="ARBA" id="ARBA00093483"/>
    </source>
</evidence>